<reference evidence="2" key="1">
    <citation type="submission" date="2022-11" db="UniProtKB">
        <authorList>
            <consortium name="WormBaseParasite"/>
        </authorList>
    </citation>
    <scope>IDENTIFICATION</scope>
</reference>
<dbReference type="Proteomes" id="UP000887580">
    <property type="component" value="Unplaced"/>
</dbReference>
<evidence type="ECO:0000313" key="2">
    <source>
        <dbReference type="WBParaSite" id="PS1159_v2.g21681.t1"/>
    </source>
</evidence>
<protein>
    <submittedName>
        <fullName evidence="2">WYL domain-containing protein</fullName>
    </submittedName>
</protein>
<accession>A0AC35FWT3</accession>
<name>A0AC35FWT3_9BILA</name>
<evidence type="ECO:0000313" key="1">
    <source>
        <dbReference type="Proteomes" id="UP000887580"/>
    </source>
</evidence>
<sequence>MISIQRDNIRRLFLYDLEFGISKSGKFVSTDEFGEFINRDLYLPKKHLCKPLAAKESEEEQQILASTSISIEKRIEKLFEEQKNNLRRLFLYDLEFGISQAGKSMIIICEPLSGRQLVREFIIKSEGNWQGIRCVQKKKPDTYILFNYHSK</sequence>
<organism evidence="1 2">
    <name type="scientific">Panagrolaimus sp. PS1159</name>
    <dbReference type="NCBI Taxonomy" id="55785"/>
    <lineage>
        <taxon>Eukaryota</taxon>
        <taxon>Metazoa</taxon>
        <taxon>Ecdysozoa</taxon>
        <taxon>Nematoda</taxon>
        <taxon>Chromadorea</taxon>
        <taxon>Rhabditida</taxon>
        <taxon>Tylenchina</taxon>
        <taxon>Panagrolaimomorpha</taxon>
        <taxon>Panagrolaimoidea</taxon>
        <taxon>Panagrolaimidae</taxon>
        <taxon>Panagrolaimus</taxon>
    </lineage>
</organism>
<dbReference type="WBParaSite" id="PS1159_v2.g21681.t1">
    <property type="protein sequence ID" value="PS1159_v2.g21681.t1"/>
    <property type="gene ID" value="PS1159_v2.g21681"/>
</dbReference>
<proteinExistence type="predicted"/>